<dbReference type="EC" id="3.1.-.-" evidence="1"/>
<feature type="active site" evidence="1">
    <location>
        <position position="292"/>
    </location>
</feature>
<comment type="subcellular location">
    <subcellularLocation>
        <location evidence="1">Mitochondrion</location>
    </subcellularLocation>
</comment>
<dbReference type="GO" id="GO:0043504">
    <property type="term" value="P:mitochondrial DNA repair"/>
    <property type="evidence" value="ECO:0007669"/>
    <property type="project" value="UniProtKB-UniRule"/>
</dbReference>
<dbReference type="Proteomes" id="UP000639338">
    <property type="component" value="Unassembled WGS sequence"/>
</dbReference>
<dbReference type="HAMAP" id="MF_03030">
    <property type="entry name" value="MGME1"/>
    <property type="match status" value="1"/>
</dbReference>
<dbReference type="AlphaFoldDB" id="A0A834XUH2"/>
<comment type="similarity">
    <text evidence="1">Belongs to the MGME1 family.</text>
</comment>
<dbReference type="GO" id="GO:0006264">
    <property type="term" value="P:mitochondrial DNA replication"/>
    <property type="evidence" value="ECO:0007669"/>
    <property type="project" value="TreeGrafter"/>
</dbReference>
<dbReference type="OrthoDB" id="5777131at2759"/>
<protein>
    <recommendedName>
        <fullName evidence="1">Mitochondrial genome maintenance exonuclease 1</fullName>
        <ecNumber evidence="1">3.1.-.-</ecNumber>
    </recommendedName>
</protein>
<reference evidence="2 3" key="1">
    <citation type="submission" date="2020-08" db="EMBL/GenBank/DDBJ databases">
        <title>Aphidius gifuensis genome sequencing and assembly.</title>
        <authorList>
            <person name="Du Z."/>
        </authorList>
    </citation>
    <scope>NUCLEOTIDE SEQUENCE [LARGE SCALE GENOMIC DNA]</scope>
    <source>
        <strain evidence="2">YNYX2018</strain>
        <tissue evidence="2">Adults</tissue>
    </source>
</reference>
<keyword evidence="1" id="KW-0496">Mitochondrion</keyword>
<feature type="active site" evidence="1">
    <location>
        <position position="305"/>
    </location>
</feature>
<evidence type="ECO:0000313" key="2">
    <source>
        <dbReference type="EMBL" id="KAF7992421.1"/>
    </source>
</evidence>
<dbReference type="PANTHER" id="PTHR31340">
    <property type="entry name" value="MITOCHONDRIAL GENOME MAINTENANCE EXONUCLEASE 1"/>
    <property type="match status" value="1"/>
</dbReference>
<organism evidence="2 3">
    <name type="scientific">Aphidius gifuensis</name>
    <name type="common">Parasitoid wasp</name>
    <dbReference type="NCBI Taxonomy" id="684658"/>
    <lineage>
        <taxon>Eukaryota</taxon>
        <taxon>Metazoa</taxon>
        <taxon>Ecdysozoa</taxon>
        <taxon>Arthropoda</taxon>
        <taxon>Hexapoda</taxon>
        <taxon>Insecta</taxon>
        <taxon>Pterygota</taxon>
        <taxon>Neoptera</taxon>
        <taxon>Endopterygota</taxon>
        <taxon>Hymenoptera</taxon>
        <taxon>Apocrita</taxon>
        <taxon>Ichneumonoidea</taxon>
        <taxon>Braconidae</taxon>
        <taxon>Aphidiinae</taxon>
        <taxon>Aphidius</taxon>
    </lineage>
</organism>
<feature type="active site" evidence="1">
    <location>
        <position position="307"/>
    </location>
</feature>
<dbReference type="GO" id="GO:0005739">
    <property type="term" value="C:mitochondrion"/>
    <property type="evidence" value="ECO:0007669"/>
    <property type="project" value="UniProtKB-SubCell"/>
</dbReference>
<keyword evidence="1" id="KW-0540">Nuclease</keyword>
<evidence type="ECO:0000313" key="3">
    <source>
        <dbReference type="Proteomes" id="UP000639338"/>
    </source>
</evidence>
<comment type="caution">
    <text evidence="2">The sequence shown here is derived from an EMBL/GenBank/DDBJ whole genome shotgun (WGS) entry which is preliminary data.</text>
</comment>
<evidence type="ECO:0000256" key="1">
    <source>
        <dbReference type="HAMAP-Rule" id="MF_03030"/>
    </source>
</evidence>
<accession>A0A834XUH2</accession>
<keyword evidence="1" id="KW-0269">Exonuclease</keyword>
<dbReference type="PANTHER" id="PTHR31340:SF3">
    <property type="entry name" value="MITOCHONDRIAL GENOME MAINTENANCE EXONUCLEASE 1"/>
    <property type="match status" value="1"/>
</dbReference>
<name>A0A834XUH2_APHGI</name>
<sequence>MLNLTWTRSKFLYQITKSSTRLLSKDAKIKINLMREYKQTYGTLLETKKEKIRNLKKLEKEGNTLAVNNCQNDDSELSWMLAHSNVKSLKKFKKKNDTNNVKKLVDKSSSKLKDENVNNSNIKNTTIVKENNDNLLVNNKGEFINKLGISINDILNFPISSSSKDDSDNWNSNEILKLTPQNSSDYSLPGVTRVLNETLSDQAKLMLARWKEKMIKELGEDGFNRYHQAQLDDSKLMHSLIENTLRKKPVDVPSHIKPSYDSVNLVLKNIDNVRCIESQVVHQGLGYRGFADCVAFYRGNLCLIDWKKSEKAKTLSSSYDSPLQISAYIGALNSDSNYPFQVKKGVLAFAYTKGNPPSVFEFDSTKLEYYWKEWLKRLAKYHMMHSKN</sequence>
<dbReference type="GO" id="GO:0008297">
    <property type="term" value="F:single-stranded DNA exodeoxyribonuclease activity"/>
    <property type="evidence" value="ECO:0007669"/>
    <property type="project" value="UniProtKB-UniRule"/>
</dbReference>
<keyword evidence="3" id="KW-1185">Reference proteome</keyword>
<dbReference type="EMBL" id="JACMRX010000003">
    <property type="protein sequence ID" value="KAF7992421.1"/>
    <property type="molecule type" value="Genomic_DNA"/>
</dbReference>
<proteinExistence type="inferred from homology"/>
<gene>
    <name evidence="2" type="ORF">HCN44_001746</name>
</gene>
<comment type="function">
    <text evidence="1">Metal-dependent single-stranded DNA (ssDNA) exonuclease involved in mitochondrial genome maintenance.</text>
</comment>
<keyword evidence="1" id="KW-0378">Hydrolase</keyword>